<keyword evidence="1" id="KW-0614">Plasmid</keyword>
<dbReference type="EMBL" id="CP024310">
    <property type="protein sequence ID" value="AUX79553.1"/>
    <property type="molecule type" value="Genomic_DNA"/>
</dbReference>
<dbReference type="AlphaFoldDB" id="A0A2L0HDH9"/>
<accession>A0A2L0HDH9</accession>
<proteinExistence type="predicted"/>
<protein>
    <submittedName>
        <fullName evidence="1">Uncharacterized protein</fullName>
    </submittedName>
</protein>
<gene>
    <name evidence="1" type="ORF">NXT3_PC00388</name>
</gene>
<dbReference type="RefSeq" id="WP_234828247.1">
    <property type="nucleotide sequence ID" value="NZ_CP024310.1"/>
</dbReference>
<evidence type="ECO:0000313" key="2">
    <source>
        <dbReference type="Proteomes" id="UP000239340"/>
    </source>
</evidence>
<dbReference type="Proteomes" id="UP000239340">
    <property type="component" value="Plasmid pSfreNXT3c"/>
</dbReference>
<organism evidence="1 2">
    <name type="scientific">Rhizobium fredii</name>
    <name type="common">Sinorhizobium fredii</name>
    <dbReference type="NCBI Taxonomy" id="380"/>
    <lineage>
        <taxon>Bacteria</taxon>
        <taxon>Pseudomonadati</taxon>
        <taxon>Pseudomonadota</taxon>
        <taxon>Alphaproteobacteria</taxon>
        <taxon>Hyphomicrobiales</taxon>
        <taxon>Rhizobiaceae</taxon>
        <taxon>Sinorhizobium/Ensifer group</taxon>
        <taxon>Sinorhizobium</taxon>
    </lineage>
</organism>
<sequence length="67" mass="7535">MSRSGPAEEPQVIPVFTLVPLEALLIDIAGPLEVLRYTNLEQQRLRFDRHYIASTARQATSIGLRSK</sequence>
<name>A0A2L0HDH9_RHIFR</name>
<reference evidence="1 2" key="1">
    <citation type="submission" date="2017-10" db="EMBL/GenBank/DDBJ databases">
        <title>Analysis of the genome sequences of Rhizobium populations associated to common bean (phaseolus vulgaris).</title>
        <authorList>
            <person name="Bustos P."/>
            <person name="Santamaria R.I."/>
            <person name="Miranda-Sanchez F."/>
            <person name="Perez-Carrascal O."/>
            <person name="Juarez S."/>
            <person name="Lozano L."/>
            <person name="Martinez-Flores I."/>
            <person name="Vinuesa P."/>
            <person name="Martinez-Romero E."/>
            <person name="Cevallos M.A."/>
            <person name="Romero D."/>
            <person name="Davila G."/>
            <person name="Gonzalez V."/>
        </authorList>
    </citation>
    <scope>NUCLEOTIDE SEQUENCE [LARGE SCALE GENOMIC DNA]</scope>
    <source>
        <strain evidence="1 2">NXT3</strain>
        <plasmid evidence="2">Plasmid psfrenxt3c</plasmid>
    </source>
</reference>
<evidence type="ECO:0000313" key="1">
    <source>
        <dbReference type="EMBL" id="AUX79553.1"/>
    </source>
</evidence>
<geneLocation type="plasmid" evidence="2">
    <name>psfrenxt3c</name>
</geneLocation>